<feature type="compositionally biased region" description="Low complexity" evidence="1">
    <location>
        <begin position="404"/>
        <end position="418"/>
    </location>
</feature>
<comment type="caution">
    <text evidence="2">The sequence shown here is derived from an EMBL/GenBank/DDBJ whole genome shotgun (WGS) entry which is preliminary data.</text>
</comment>
<evidence type="ECO:0000313" key="3">
    <source>
        <dbReference type="Proteomes" id="UP000696280"/>
    </source>
</evidence>
<dbReference type="AlphaFoldDB" id="A0A9N9KVD6"/>
<feature type="compositionally biased region" description="Basic residues" evidence="1">
    <location>
        <begin position="122"/>
        <end position="131"/>
    </location>
</feature>
<feature type="compositionally biased region" description="Polar residues" evidence="1">
    <location>
        <begin position="311"/>
        <end position="321"/>
    </location>
</feature>
<name>A0A9N9KVD6_9HELO</name>
<feature type="compositionally biased region" description="Low complexity" evidence="1">
    <location>
        <begin position="344"/>
        <end position="358"/>
    </location>
</feature>
<dbReference type="OrthoDB" id="10439779at2759"/>
<proteinExistence type="predicted"/>
<accession>A0A9N9KVD6</accession>
<evidence type="ECO:0000256" key="1">
    <source>
        <dbReference type="SAM" id="MobiDB-lite"/>
    </source>
</evidence>
<organism evidence="2 3">
    <name type="scientific">Hymenoscyphus fraxineus</name>
    <dbReference type="NCBI Taxonomy" id="746836"/>
    <lineage>
        <taxon>Eukaryota</taxon>
        <taxon>Fungi</taxon>
        <taxon>Dikarya</taxon>
        <taxon>Ascomycota</taxon>
        <taxon>Pezizomycotina</taxon>
        <taxon>Leotiomycetes</taxon>
        <taxon>Helotiales</taxon>
        <taxon>Helotiaceae</taxon>
        <taxon>Hymenoscyphus</taxon>
    </lineage>
</organism>
<gene>
    <name evidence="2" type="ORF">HYFRA_00008689</name>
</gene>
<keyword evidence="3" id="KW-1185">Reference proteome</keyword>
<dbReference type="EMBL" id="CAJVRL010000058">
    <property type="protein sequence ID" value="CAG8955000.1"/>
    <property type="molecule type" value="Genomic_DNA"/>
</dbReference>
<dbReference type="Proteomes" id="UP000696280">
    <property type="component" value="Unassembled WGS sequence"/>
</dbReference>
<protein>
    <submittedName>
        <fullName evidence="2">Uncharacterized protein</fullName>
    </submittedName>
</protein>
<evidence type="ECO:0000313" key="2">
    <source>
        <dbReference type="EMBL" id="CAG8955000.1"/>
    </source>
</evidence>
<sequence length="494" mass="55555">MSKNPAHPPAIDALRIDERQSIIDKIVDAIQNSPNEVIPPRQGTISTKEGVRRLWQSFESNIQPTKLTDEASSELAIGHAVWNHFFGPNKPFLESKSPQDVKAASVSRKRPRSETGEASGKTVKRAMRRKARTDPAAVTPAQDADVDAEGLRIIENIREEINRNPEVVKQAITKRNWRFIRYQWKCAFKSNQSTFPQLGESQPFFAEEPPKLSTNANSNTTSSLERLEEPVSHRENIARLHDPQPPPEQFHRHNLVLKESSTVKQTDVRDNAHDLFGPSWPVRYTLRQERTGNSVQSQPSDMEAQPEIGSYHNQSATQSTPPLRPHHDHQFTYNPPQTHHTKPAKPSNPSKNANSPPSGIRVGKSIGNRKYFSPTTSRKTHKTTPHTASRPNKPFIPRTMNHPTSSTKTQTNSQQKATPNSTMHHPLPRKPSLDLSRDVSMQPPSPEKATHPPVAQPRPSPPTETAAQRALREECAQAEKRFWIDLEESLGVNQ</sequence>
<feature type="region of interest" description="Disordered" evidence="1">
    <location>
        <begin position="93"/>
        <end position="143"/>
    </location>
</feature>
<feature type="region of interest" description="Disordered" evidence="1">
    <location>
        <begin position="311"/>
        <end position="473"/>
    </location>
</feature>
<reference evidence="2" key="1">
    <citation type="submission" date="2021-07" db="EMBL/GenBank/DDBJ databases">
        <authorList>
            <person name="Durling M."/>
        </authorList>
    </citation>
    <scope>NUCLEOTIDE SEQUENCE</scope>
</reference>